<dbReference type="STRING" id="83656.B1H18_03930"/>
<dbReference type="InterPro" id="IPR001962">
    <property type="entry name" value="Asn_synthase"/>
</dbReference>
<evidence type="ECO:0000256" key="1">
    <source>
        <dbReference type="ARBA" id="ARBA00022598"/>
    </source>
</evidence>
<dbReference type="GO" id="GO:0004066">
    <property type="term" value="F:asparagine synthase (glutamine-hydrolyzing) activity"/>
    <property type="evidence" value="ECO:0007669"/>
    <property type="project" value="InterPro"/>
</dbReference>
<evidence type="ECO:0000256" key="3">
    <source>
        <dbReference type="ARBA" id="ARBA00022840"/>
    </source>
</evidence>
<evidence type="ECO:0000256" key="2">
    <source>
        <dbReference type="ARBA" id="ARBA00022741"/>
    </source>
</evidence>
<dbReference type="AlphaFoldDB" id="A0A1V4AF49"/>
<dbReference type="PANTHER" id="PTHR11772">
    <property type="entry name" value="ASPARAGINE SYNTHETASE"/>
    <property type="match status" value="1"/>
</dbReference>
<keyword evidence="2" id="KW-0547">Nucleotide-binding</keyword>
<keyword evidence="7" id="KW-1185">Reference proteome</keyword>
<dbReference type="EMBL" id="MVFC01000002">
    <property type="protein sequence ID" value="OON82197.1"/>
    <property type="molecule type" value="Genomic_DNA"/>
</dbReference>
<sequence>MLESHLPVRDVYWHAGDSRPGGPHAAGSCPGGPHAGDPRPGNPPEETAAGRRGRFASIQRDGDRVTATRDRLGLNKLYVAFHPDRGVVAANYLRDLVRAGIDFTDTYAVPAGCAVTLDPDRRTGTVLPFPARPSYAGVARAPSALAATVRGLLDEGMRHLAATHQDTATAVCLSGGADSSVVAAYAHRHFPRTVAYSYTFGDGPLSEDAAAARHVAAHLGMDFRLVRADRQRLIDALYPAIVNGQDWRDFNVHAAVVNEVLAASIAGDHPRGALVFTGDLMNEFLADYTPVPHAGVLYYRLPNLPPGLLRSHLTRGLQTGDREVGVFAAHGLTVVQPYCWAADELLSLPDPVNKPWLMTHLARRRLPADILNRPKVRAQIGDPSTDTGVLHHLIKAGIDRRQLEVRFRHALGIPSAADLRRVIRGGVHRPVPHTPAEGAE</sequence>
<dbReference type="InterPro" id="IPR014729">
    <property type="entry name" value="Rossmann-like_a/b/a_fold"/>
</dbReference>
<evidence type="ECO:0000313" key="7">
    <source>
        <dbReference type="Proteomes" id="UP000190539"/>
    </source>
</evidence>
<evidence type="ECO:0000313" key="6">
    <source>
        <dbReference type="EMBL" id="OON82197.1"/>
    </source>
</evidence>
<dbReference type="GO" id="GO:0005524">
    <property type="term" value="F:ATP binding"/>
    <property type="evidence" value="ECO:0007669"/>
    <property type="project" value="UniProtKB-KW"/>
</dbReference>
<evidence type="ECO:0000256" key="4">
    <source>
        <dbReference type="SAM" id="MobiDB-lite"/>
    </source>
</evidence>
<dbReference type="SUPFAM" id="SSF56235">
    <property type="entry name" value="N-terminal nucleophile aminohydrolases (Ntn hydrolases)"/>
    <property type="match status" value="1"/>
</dbReference>
<reference evidence="6 7" key="1">
    <citation type="submission" date="2017-02" db="EMBL/GenBank/DDBJ databases">
        <title>Draft Genome Sequence of Streptomyces tsukubaensis F601, a Producer of the immunosuppressant tacrolimus FK506.</title>
        <authorList>
            <person name="Zong G."/>
            <person name="Zhong C."/>
            <person name="Fu J."/>
            <person name="Qin R."/>
            <person name="Cao G."/>
        </authorList>
    </citation>
    <scope>NUCLEOTIDE SEQUENCE [LARGE SCALE GENOMIC DNA]</scope>
    <source>
        <strain evidence="6 7">F601</strain>
    </source>
</reference>
<feature type="region of interest" description="Disordered" evidence="4">
    <location>
        <begin position="13"/>
        <end position="51"/>
    </location>
</feature>
<evidence type="ECO:0000259" key="5">
    <source>
        <dbReference type="Pfam" id="PF00733"/>
    </source>
</evidence>
<comment type="caution">
    <text evidence="6">The sequence shown here is derived from an EMBL/GenBank/DDBJ whole genome shotgun (WGS) entry which is preliminary data.</text>
</comment>
<dbReference type="OrthoDB" id="9429519at2"/>
<dbReference type="InterPro" id="IPR029055">
    <property type="entry name" value="Ntn_hydrolases_N"/>
</dbReference>
<accession>A0A1V4AF49</accession>
<name>A0A1V4AF49_9ACTN</name>
<protein>
    <recommendedName>
        <fullName evidence="5">Asparagine synthetase domain-containing protein</fullName>
    </recommendedName>
</protein>
<keyword evidence="3" id="KW-0067">ATP-binding</keyword>
<proteinExistence type="predicted"/>
<dbReference type="GO" id="GO:0006529">
    <property type="term" value="P:asparagine biosynthetic process"/>
    <property type="evidence" value="ECO:0007669"/>
    <property type="project" value="InterPro"/>
</dbReference>
<dbReference type="Gene3D" id="3.40.50.620">
    <property type="entry name" value="HUPs"/>
    <property type="match status" value="1"/>
</dbReference>
<dbReference type="Pfam" id="PF00733">
    <property type="entry name" value="Asn_synthase"/>
    <property type="match status" value="1"/>
</dbReference>
<dbReference type="SUPFAM" id="SSF52402">
    <property type="entry name" value="Adenine nucleotide alpha hydrolases-like"/>
    <property type="match status" value="1"/>
</dbReference>
<feature type="domain" description="Asparagine synthetase" evidence="5">
    <location>
        <begin position="163"/>
        <end position="294"/>
    </location>
</feature>
<dbReference type="InterPro" id="IPR050795">
    <property type="entry name" value="Asn_Synthetase"/>
</dbReference>
<dbReference type="PANTHER" id="PTHR11772:SF2">
    <property type="entry name" value="ASPARAGINE SYNTHETASE [GLUTAMINE-HYDROLYZING]"/>
    <property type="match status" value="1"/>
</dbReference>
<dbReference type="CDD" id="cd01991">
    <property type="entry name" value="Asn_synthase_B_C"/>
    <property type="match status" value="1"/>
</dbReference>
<keyword evidence="1" id="KW-0436">Ligase</keyword>
<organism evidence="6 7">
    <name type="scientific">Streptomyces tsukubensis</name>
    <dbReference type="NCBI Taxonomy" id="83656"/>
    <lineage>
        <taxon>Bacteria</taxon>
        <taxon>Bacillati</taxon>
        <taxon>Actinomycetota</taxon>
        <taxon>Actinomycetes</taxon>
        <taxon>Kitasatosporales</taxon>
        <taxon>Streptomycetaceae</taxon>
        <taxon>Streptomyces</taxon>
    </lineage>
</organism>
<gene>
    <name evidence="6" type="ORF">B1H18_03930</name>
</gene>
<dbReference type="RefSeq" id="WP_077964814.1">
    <property type="nucleotide sequence ID" value="NZ_CP045178.1"/>
</dbReference>
<dbReference type="Proteomes" id="UP000190539">
    <property type="component" value="Unassembled WGS sequence"/>
</dbReference>